<comment type="caution">
    <text evidence="2">The sequence shown here is derived from an EMBL/GenBank/DDBJ whole genome shotgun (WGS) entry which is preliminary data.</text>
</comment>
<feature type="region of interest" description="Disordered" evidence="1">
    <location>
        <begin position="273"/>
        <end position="297"/>
    </location>
</feature>
<dbReference type="EMBL" id="CASHTH010002925">
    <property type="protein sequence ID" value="CAI8037331.1"/>
    <property type="molecule type" value="Genomic_DNA"/>
</dbReference>
<keyword evidence="3" id="KW-1185">Reference proteome</keyword>
<protein>
    <submittedName>
        <fullName evidence="2">Uncharacterized protein</fullName>
    </submittedName>
</protein>
<name>A0AA35X2C1_GEOBA</name>
<accession>A0AA35X2C1</accession>
<organism evidence="2 3">
    <name type="scientific">Geodia barretti</name>
    <name type="common">Barrett's horny sponge</name>
    <dbReference type="NCBI Taxonomy" id="519541"/>
    <lineage>
        <taxon>Eukaryota</taxon>
        <taxon>Metazoa</taxon>
        <taxon>Porifera</taxon>
        <taxon>Demospongiae</taxon>
        <taxon>Heteroscleromorpha</taxon>
        <taxon>Tetractinellida</taxon>
        <taxon>Astrophorina</taxon>
        <taxon>Geodiidae</taxon>
        <taxon>Geodia</taxon>
    </lineage>
</organism>
<evidence type="ECO:0000313" key="2">
    <source>
        <dbReference type="EMBL" id="CAI8037331.1"/>
    </source>
</evidence>
<sequence length="297" mass="34377">MVECLTVLFKDVEDILLLGQLLRMPEETLAAIDSYYEEDCHKMSHMLSLWLMEDHEDPVTPLRDALNSLGKEEVSQTLVLLTSLGHLVTLSNLMRVFKNVIYLDRVSNAFGMSPEAMGGDEEERLGMVSNFFLEKKLTWKHLRKLLIRHNEMQAGKFVDLMEQYVREDAPLTAVLAHEVLKKVENFRQFCKHLCIARRETVIETIQFYVEEPYFEASWKKIALGLYHSFEDRSIDSLFHYMKSPPEVTLTVANVKNCLEDSVPRHMFPTLERELGVPTSRHKRRQPPSHGNETLAAL</sequence>
<reference evidence="2" key="1">
    <citation type="submission" date="2023-03" db="EMBL/GenBank/DDBJ databases">
        <authorList>
            <person name="Steffen K."/>
            <person name="Cardenas P."/>
        </authorList>
    </citation>
    <scope>NUCLEOTIDE SEQUENCE</scope>
</reference>
<proteinExistence type="predicted"/>
<evidence type="ECO:0000256" key="1">
    <source>
        <dbReference type="SAM" id="MobiDB-lite"/>
    </source>
</evidence>
<dbReference type="AlphaFoldDB" id="A0AA35X2C1"/>
<dbReference type="Proteomes" id="UP001174909">
    <property type="component" value="Unassembled WGS sequence"/>
</dbReference>
<gene>
    <name evidence="2" type="ORF">GBAR_LOCUS20864</name>
</gene>
<evidence type="ECO:0000313" key="3">
    <source>
        <dbReference type="Proteomes" id="UP001174909"/>
    </source>
</evidence>